<dbReference type="SUPFAM" id="SSF81324">
    <property type="entry name" value="Voltage-gated potassium channels"/>
    <property type="match status" value="1"/>
</dbReference>
<gene>
    <name evidence="9" type="primary">CBF5</name>
    <name evidence="9" type="ORF">AK812_SmicGene28092</name>
</gene>
<dbReference type="CDD" id="cd21148">
    <property type="entry name" value="PUA_Cbf5"/>
    <property type="match status" value="1"/>
</dbReference>
<dbReference type="SMART" id="SM01136">
    <property type="entry name" value="DKCLD"/>
    <property type="match status" value="1"/>
</dbReference>
<dbReference type="InterPro" id="IPR012960">
    <property type="entry name" value="Dyskerin-like"/>
</dbReference>
<feature type="compositionally biased region" description="Basic and acidic residues" evidence="6">
    <location>
        <begin position="460"/>
        <end position="481"/>
    </location>
</feature>
<dbReference type="InterPro" id="IPR015947">
    <property type="entry name" value="PUA-like_sf"/>
</dbReference>
<dbReference type="InterPro" id="IPR002048">
    <property type="entry name" value="EF_hand_dom"/>
</dbReference>
<dbReference type="OrthoDB" id="10250002at2759"/>
<dbReference type="SUPFAM" id="SSF47473">
    <property type="entry name" value="EF-hand"/>
    <property type="match status" value="1"/>
</dbReference>
<evidence type="ECO:0000256" key="7">
    <source>
        <dbReference type="SAM" id="Phobius"/>
    </source>
</evidence>
<keyword evidence="5 7" id="KW-0472">Membrane</keyword>
<dbReference type="Gene3D" id="3.30.2350.10">
    <property type="entry name" value="Pseudouridine synthase"/>
    <property type="match status" value="1"/>
</dbReference>
<dbReference type="AlphaFoldDB" id="A0A1Q9D5A1"/>
<dbReference type="Pfam" id="PF01472">
    <property type="entry name" value="PUA"/>
    <property type="match status" value="1"/>
</dbReference>
<comment type="subcellular location">
    <subcellularLocation>
        <location evidence="1">Membrane</location>
        <topology evidence="1">Multi-pass membrane protein</topology>
    </subcellularLocation>
</comment>
<keyword evidence="2 7" id="KW-0812">Transmembrane</keyword>
<evidence type="ECO:0000256" key="4">
    <source>
        <dbReference type="ARBA" id="ARBA00022989"/>
    </source>
</evidence>
<feature type="transmembrane region" description="Helical" evidence="7">
    <location>
        <begin position="736"/>
        <end position="758"/>
    </location>
</feature>
<dbReference type="SUPFAM" id="SSF88697">
    <property type="entry name" value="PUA domain-like"/>
    <property type="match status" value="1"/>
</dbReference>
<evidence type="ECO:0000256" key="6">
    <source>
        <dbReference type="SAM" id="MobiDB-lite"/>
    </source>
</evidence>
<dbReference type="GO" id="GO:0005509">
    <property type="term" value="F:calcium ion binding"/>
    <property type="evidence" value="ECO:0007669"/>
    <property type="project" value="InterPro"/>
</dbReference>
<dbReference type="EMBL" id="LSRX01000716">
    <property type="protein sequence ID" value="OLP90362.1"/>
    <property type="molecule type" value="Genomic_DNA"/>
</dbReference>
<feature type="transmembrane region" description="Helical" evidence="7">
    <location>
        <begin position="549"/>
        <end position="571"/>
    </location>
</feature>
<feature type="region of interest" description="Disordered" evidence="6">
    <location>
        <begin position="1"/>
        <end position="21"/>
    </location>
</feature>
<comment type="caution">
    <text evidence="9">The sequence shown here is derived from an EMBL/GenBank/DDBJ whole genome shotgun (WGS) entry which is preliminary data.</text>
</comment>
<dbReference type="Pfam" id="PF13202">
    <property type="entry name" value="EF-hand_5"/>
    <property type="match status" value="1"/>
</dbReference>
<evidence type="ECO:0000256" key="2">
    <source>
        <dbReference type="ARBA" id="ARBA00022692"/>
    </source>
</evidence>
<dbReference type="Pfam" id="PF08068">
    <property type="entry name" value="DKCLD"/>
    <property type="match status" value="1"/>
</dbReference>
<dbReference type="InterPro" id="IPR004802">
    <property type="entry name" value="tRNA_PsdUridine_synth_B_fam"/>
</dbReference>
<dbReference type="GO" id="GO:0003723">
    <property type="term" value="F:RNA binding"/>
    <property type="evidence" value="ECO:0007669"/>
    <property type="project" value="InterPro"/>
</dbReference>
<organism evidence="9 10">
    <name type="scientific">Symbiodinium microadriaticum</name>
    <name type="common">Dinoflagellate</name>
    <name type="synonym">Zooxanthella microadriatica</name>
    <dbReference type="NCBI Taxonomy" id="2951"/>
    <lineage>
        <taxon>Eukaryota</taxon>
        <taxon>Sar</taxon>
        <taxon>Alveolata</taxon>
        <taxon>Dinophyceae</taxon>
        <taxon>Suessiales</taxon>
        <taxon>Symbiodiniaceae</taxon>
        <taxon>Symbiodinium</taxon>
    </lineage>
</organism>
<dbReference type="Gene3D" id="1.20.120.350">
    <property type="entry name" value="Voltage-gated potassium channels. Chain C"/>
    <property type="match status" value="1"/>
</dbReference>
<dbReference type="Gene3D" id="1.10.238.10">
    <property type="entry name" value="EF-hand"/>
    <property type="match status" value="1"/>
</dbReference>
<keyword evidence="3" id="KW-0106">Calcium</keyword>
<dbReference type="GO" id="GO:0031118">
    <property type="term" value="P:rRNA pseudouridine synthesis"/>
    <property type="evidence" value="ECO:0007669"/>
    <property type="project" value="TreeGrafter"/>
</dbReference>
<proteinExistence type="predicted"/>
<feature type="transmembrane region" description="Helical" evidence="7">
    <location>
        <begin position="624"/>
        <end position="648"/>
    </location>
</feature>
<dbReference type="PANTHER" id="PTHR23127:SF0">
    <property type="entry name" value="H_ACA RIBONUCLEOPROTEIN COMPLEX SUBUNIT DKC1"/>
    <property type="match status" value="1"/>
</dbReference>
<evidence type="ECO:0000259" key="8">
    <source>
        <dbReference type="PROSITE" id="PS50222"/>
    </source>
</evidence>
<feature type="transmembrane region" description="Helical" evidence="7">
    <location>
        <begin position="694"/>
        <end position="716"/>
    </location>
</feature>
<feature type="region of interest" description="Disordered" evidence="6">
    <location>
        <begin position="443"/>
        <end position="496"/>
    </location>
</feature>
<dbReference type="SMART" id="SM00054">
    <property type="entry name" value="EFh"/>
    <property type="match status" value="2"/>
</dbReference>
<keyword evidence="10" id="KW-1185">Reference proteome</keyword>
<dbReference type="GO" id="GO:0000495">
    <property type="term" value="P:box H/ACA sno(s)RNA 3'-end processing"/>
    <property type="evidence" value="ECO:0007669"/>
    <property type="project" value="TreeGrafter"/>
</dbReference>
<dbReference type="InterPro" id="IPR018247">
    <property type="entry name" value="EF_Hand_1_Ca_BS"/>
</dbReference>
<feature type="region of interest" description="Disordered" evidence="6">
    <location>
        <begin position="513"/>
        <end position="533"/>
    </location>
</feature>
<evidence type="ECO:0000256" key="5">
    <source>
        <dbReference type="ARBA" id="ARBA00023136"/>
    </source>
</evidence>
<dbReference type="InterPro" id="IPR005821">
    <property type="entry name" value="Ion_trans_dom"/>
</dbReference>
<dbReference type="Proteomes" id="UP000186817">
    <property type="component" value="Unassembled WGS sequence"/>
</dbReference>
<dbReference type="PANTHER" id="PTHR23127">
    <property type="entry name" value="CENTROMERE/MICROTUBULE BINDING PROTEIN CBF5"/>
    <property type="match status" value="1"/>
</dbReference>
<dbReference type="InterPro" id="IPR011992">
    <property type="entry name" value="EF-hand-dom_pair"/>
</dbReference>
<keyword evidence="9" id="KW-0687">Ribonucleoprotein</keyword>
<dbReference type="GO" id="GO:0016020">
    <property type="term" value="C:membrane"/>
    <property type="evidence" value="ECO:0007669"/>
    <property type="project" value="UniProtKB-SubCell"/>
</dbReference>
<dbReference type="PROSITE" id="PS50890">
    <property type="entry name" value="PUA"/>
    <property type="match status" value="1"/>
</dbReference>
<dbReference type="Pfam" id="PF00520">
    <property type="entry name" value="Ion_trans"/>
    <property type="match status" value="1"/>
</dbReference>
<dbReference type="SMART" id="SM00359">
    <property type="entry name" value="PUA"/>
    <property type="match status" value="1"/>
</dbReference>
<dbReference type="GO" id="GO:0005216">
    <property type="term" value="F:monoatomic ion channel activity"/>
    <property type="evidence" value="ECO:0007669"/>
    <property type="project" value="InterPro"/>
</dbReference>
<dbReference type="GO" id="GO:1990481">
    <property type="term" value="P:mRNA pseudouridine synthesis"/>
    <property type="evidence" value="ECO:0007669"/>
    <property type="project" value="TreeGrafter"/>
</dbReference>
<dbReference type="Gene3D" id="2.30.130.10">
    <property type="entry name" value="PUA domain"/>
    <property type="match status" value="2"/>
</dbReference>
<dbReference type="InterPro" id="IPR036974">
    <property type="entry name" value="PUA_sf"/>
</dbReference>
<evidence type="ECO:0000313" key="10">
    <source>
        <dbReference type="Proteomes" id="UP000186817"/>
    </source>
</evidence>
<protein>
    <submittedName>
        <fullName evidence="9">H/ACA ribonucleoprotein complex subunit 4</fullName>
    </submittedName>
</protein>
<dbReference type="GO" id="GO:0031120">
    <property type="term" value="P:snRNA pseudouridine synthesis"/>
    <property type="evidence" value="ECO:0007669"/>
    <property type="project" value="TreeGrafter"/>
</dbReference>
<dbReference type="SUPFAM" id="SSF55120">
    <property type="entry name" value="Pseudouridine synthase"/>
    <property type="match status" value="1"/>
</dbReference>
<evidence type="ECO:0000313" key="9">
    <source>
        <dbReference type="EMBL" id="OLP90362.1"/>
    </source>
</evidence>
<feature type="domain" description="EF-hand" evidence="8">
    <location>
        <begin position="1065"/>
        <end position="1100"/>
    </location>
</feature>
<keyword evidence="4 7" id="KW-1133">Transmembrane helix</keyword>
<sequence length="1137" mass="127522">MAETEKKKKKKAGEELYIKPEETQKPIDTSKPATQWPLLLKNYSKLLVRTGHYTPLPFGCSPMTRPLDVPTLDFAYLLYGILNLDKPVNPSSHVVSWIKRIMNCEKTGHSGTLDPKGGVVMGDLRHHFWDRGTIYEAISFLMLVTAEVAQVFQATAKATAGQAVTAWGRRTRNWYNNMRDEKYLRRIVMPLELILTNYPRIVVKDSAVNAICYGAQLMIPGVLRFEQEIEAIATGIAQMTTAVIASVDHGVVAATCSNQVIKRVIMERDTYNMLERWGYGPRSSDKKKLILAGKLTEKGKPNENTPKAWLLGQGRWSYLPKLTSEEAQAEMDEALKAAAAKAGKKKRAAEAGDVRPFRSKSSPVFMMQREECLDMDGGTAAADATAAKLHSCSTDAAVRRDDHLRSFIQEEFGKQADLLQELSSQIRSAVEGGVAQRGHVREFSFAHRPSPSAKKAPKAAGDDPRLDDSDTHAKTSAEGKREHHKDHNKFYEPGDPFWDNELQTRLNEHQRKAFAKAKSATMNSSGHHESKPQPGFLSGIAHTIVSSSIFQAGIMLLILINLVLLGVEVDVASTLPPGEEPPWFQTVNVIIVLIFVAEIVLKFVAHGCRDFFCGPDRWWNNFDLAIIAASVFETAMELIASAISVGSVDSSHLRIMRFVRLGRALRGVRVMRLLRFISALRSIVFAILSTLWSLVWTLVLLILLFYCFGVILAQLVSDHCRYQDPSEECSPVLRRFWSSVPESMLTLFMSITGGLSWVEALEPLRDATPIAAAFMLLYIFITIFAILNVVTGVFCNNAIESAKADKEIAIMKQMSWHQSQLRTLKGVFREIDADTSNMITFLELEEVGPKQDITVLREDLGKEAEMKVARLGREKAEKVKRHLAMQEKLTEATMGQKRWWAPEPGAELLDCLSLLDCDRESQTLDPTELWDRIRQSFSCVCLPVKRRRLTAVVWRDRLRATVAHWDRTDGFGWTFLRADEWVCDADFADWLFSEPVDTKACQATFKCGVIPLTLLATRAICLPPPTAWSAEYALVFIGAPPDLGEPTKEALSQKKLSSFMESMDISTQDIWTLFMVLDADESGEISLEEFVEGCMQLQGPAQSVQLARMRYETKITRQEIKRVFDEIQELGTMLQGC</sequence>
<reference evidence="9 10" key="1">
    <citation type="submission" date="2016-02" db="EMBL/GenBank/DDBJ databases">
        <title>Genome analysis of coral dinoflagellate symbionts highlights evolutionary adaptations to a symbiotic lifestyle.</title>
        <authorList>
            <person name="Aranda M."/>
            <person name="Li Y."/>
            <person name="Liew Y.J."/>
            <person name="Baumgarten S."/>
            <person name="Simakov O."/>
            <person name="Wilson M."/>
            <person name="Piel J."/>
            <person name="Ashoor H."/>
            <person name="Bougouffa S."/>
            <person name="Bajic V.B."/>
            <person name="Ryu T."/>
            <person name="Ravasi T."/>
            <person name="Bayer T."/>
            <person name="Micklem G."/>
            <person name="Kim H."/>
            <person name="Bhak J."/>
            <person name="Lajeunesse T.C."/>
            <person name="Voolstra C.R."/>
        </authorList>
    </citation>
    <scope>NUCLEOTIDE SEQUENCE [LARGE SCALE GENOMIC DNA]</scope>
    <source>
        <strain evidence="9 10">CCMP2467</strain>
    </source>
</reference>
<name>A0A1Q9D5A1_SYMMI</name>
<accession>A0A1Q9D5A1</accession>
<dbReference type="PROSITE" id="PS50222">
    <property type="entry name" value="EF_HAND_2"/>
    <property type="match status" value="1"/>
</dbReference>
<dbReference type="InterPro" id="IPR027359">
    <property type="entry name" value="Volt_channel_dom_sf"/>
</dbReference>
<feature type="transmembrane region" description="Helical" evidence="7">
    <location>
        <begin position="583"/>
        <end position="604"/>
    </location>
</feature>
<dbReference type="Gene3D" id="1.10.287.70">
    <property type="match status" value="1"/>
</dbReference>
<dbReference type="GO" id="GO:0009982">
    <property type="term" value="F:pseudouridine synthase activity"/>
    <property type="evidence" value="ECO:0007669"/>
    <property type="project" value="InterPro"/>
</dbReference>
<evidence type="ECO:0000256" key="1">
    <source>
        <dbReference type="ARBA" id="ARBA00004141"/>
    </source>
</evidence>
<dbReference type="InterPro" id="IPR002478">
    <property type="entry name" value="PUA"/>
</dbReference>
<dbReference type="GO" id="GO:0031429">
    <property type="term" value="C:box H/ACA snoRNP complex"/>
    <property type="evidence" value="ECO:0007669"/>
    <property type="project" value="TreeGrafter"/>
</dbReference>
<dbReference type="InterPro" id="IPR020103">
    <property type="entry name" value="PsdUridine_synth_cat_dom_sf"/>
</dbReference>
<evidence type="ECO:0000256" key="3">
    <source>
        <dbReference type="ARBA" id="ARBA00022837"/>
    </source>
</evidence>
<feature type="transmembrane region" description="Helical" evidence="7">
    <location>
        <begin position="770"/>
        <end position="794"/>
    </location>
</feature>
<dbReference type="PROSITE" id="PS00018">
    <property type="entry name" value="EF_HAND_1"/>
    <property type="match status" value="2"/>
</dbReference>